<evidence type="ECO:0000313" key="3">
    <source>
        <dbReference type="Proteomes" id="UP000026915"/>
    </source>
</evidence>
<evidence type="ECO:0000313" key="2">
    <source>
        <dbReference type="EMBL" id="EOY26952.1"/>
    </source>
</evidence>
<dbReference type="Gramene" id="EOY26952">
    <property type="protein sequence ID" value="EOY26952"/>
    <property type="gene ID" value="TCM_028907"/>
</dbReference>
<evidence type="ECO:0000256" key="1">
    <source>
        <dbReference type="SAM" id="Phobius"/>
    </source>
</evidence>
<gene>
    <name evidence="2" type="ORF">TCM_028907</name>
</gene>
<keyword evidence="3" id="KW-1185">Reference proteome</keyword>
<sequence length="66" mass="7279">MLVSMRTTCGGGVTVATPQILIFLLFFSSTLDMKFAMLESGRSGIYICHQAEFPNLYELESSCMCS</sequence>
<dbReference type="AlphaFoldDB" id="A0A061GCR1"/>
<reference evidence="2 3" key="1">
    <citation type="journal article" date="2013" name="Genome Biol.">
        <title>The genome sequence of the most widely cultivated cacao type and its use to identify candidate genes regulating pod color.</title>
        <authorList>
            <person name="Motamayor J.C."/>
            <person name="Mockaitis K."/>
            <person name="Schmutz J."/>
            <person name="Haiminen N."/>
            <person name="Iii D.L."/>
            <person name="Cornejo O."/>
            <person name="Findley S.D."/>
            <person name="Zheng P."/>
            <person name="Utro F."/>
            <person name="Royaert S."/>
            <person name="Saski C."/>
            <person name="Jenkins J."/>
            <person name="Podicheti R."/>
            <person name="Zhao M."/>
            <person name="Scheffler B.E."/>
            <person name="Stack J.C."/>
            <person name="Feltus F.A."/>
            <person name="Mustiga G.M."/>
            <person name="Amores F."/>
            <person name="Phillips W."/>
            <person name="Marelli J.P."/>
            <person name="May G.D."/>
            <person name="Shapiro H."/>
            <person name="Ma J."/>
            <person name="Bustamante C.D."/>
            <person name="Schnell R.J."/>
            <person name="Main D."/>
            <person name="Gilbert D."/>
            <person name="Parida L."/>
            <person name="Kuhn D.N."/>
        </authorList>
    </citation>
    <scope>NUCLEOTIDE SEQUENCE [LARGE SCALE GENOMIC DNA]</scope>
    <source>
        <strain evidence="3">cv. Matina 1-6</strain>
    </source>
</reference>
<name>A0A061GCR1_THECC</name>
<dbReference type="HOGENOM" id="CLU_2836412_0_0_1"/>
<accession>A0A061GCR1</accession>
<keyword evidence="1" id="KW-0812">Transmembrane</keyword>
<keyword evidence="1" id="KW-0472">Membrane</keyword>
<protein>
    <submittedName>
        <fullName evidence="2">Uncharacterized protein</fullName>
    </submittedName>
</protein>
<organism evidence="2 3">
    <name type="scientific">Theobroma cacao</name>
    <name type="common">Cacao</name>
    <name type="synonym">Cocoa</name>
    <dbReference type="NCBI Taxonomy" id="3641"/>
    <lineage>
        <taxon>Eukaryota</taxon>
        <taxon>Viridiplantae</taxon>
        <taxon>Streptophyta</taxon>
        <taxon>Embryophyta</taxon>
        <taxon>Tracheophyta</taxon>
        <taxon>Spermatophyta</taxon>
        <taxon>Magnoliopsida</taxon>
        <taxon>eudicotyledons</taxon>
        <taxon>Gunneridae</taxon>
        <taxon>Pentapetalae</taxon>
        <taxon>rosids</taxon>
        <taxon>malvids</taxon>
        <taxon>Malvales</taxon>
        <taxon>Malvaceae</taxon>
        <taxon>Byttnerioideae</taxon>
        <taxon>Theobroma</taxon>
    </lineage>
</organism>
<feature type="transmembrane region" description="Helical" evidence="1">
    <location>
        <begin position="12"/>
        <end position="31"/>
    </location>
</feature>
<dbReference type="Proteomes" id="UP000026915">
    <property type="component" value="Chromosome 6"/>
</dbReference>
<dbReference type="EMBL" id="CM001884">
    <property type="protein sequence ID" value="EOY26952.1"/>
    <property type="molecule type" value="Genomic_DNA"/>
</dbReference>
<dbReference type="InParanoid" id="A0A061GCR1"/>
<keyword evidence="1" id="KW-1133">Transmembrane helix</keyword>
<proteinExistence type="predicted"/>